<evidence type="ECO:0000313" key="11">
    <source>
        <dbReference type="Proteomes" id="UP001279734"/>
    </source>
</evidence>
<reference evidence="10" key="1">
    <citation type="submission" date="2023-05" db="EMBL/GenBank/DDBJ databases">
        <title>Nepenthes gracilis genome sequencing.</title>
        <authorList>
            <person name="Fukushima K."/>
        </authorList>
    </citation>
    <scope>NUCLEOTIDE SEQUENCE</scope>
    <source>
        <strain evidence="10">SING2019-196</strain>
    </source>
</reference>
<gene>
    <name evidence="10" type="ORF">Nepgr_016070</name>
</gene>
<dbReference type="PROSITE" id="PS50090">
    <property type="entry name" value="MYB_LIKE"/>
    <property type="match status" value="1"/>
</dbReference>
<name>A0AAD3SP31_NEPGR</name>
<dbReference type="SUPFAM" id="SSF46689">
    <property type="entry name" value="Homeodomain-like"/>
    <property type="match status" value="1"/>
</dbReference>
<dbReference type="AlphaFoldDB" id="A0AAD3SP31"/>
<dbReference type="EMBL" id="BSYO01000013">
    <property type="protein sequence ID" value="GMH14229.1"/>
    <property type="molecule type" value="Genomic_DNA"/>
</dbReference>
<evidence type="ECO:0000256" key="7">
    <source>
        <dbReference type="SAM" id="MobiDB-lite"/>
    </source>
</evidence>
<accession>A0AAD3SP31</accession>
<keyword evidence="4" id="KW-0238">DNA-binding</keyword>
<evidence type="ECO:0000259" key="9">
    <source>
        <dbReference type="PROSITE" id="PS51294"/>
    </source>
</evidence>
<keyword evidence="6" id="KW-0539">Nucleus</keyword>
<evidence type="ECO:0000256" key="4">
    <source>
        <dbReference type="ARBA" id="ARBA00023125"/>
    </source>
</evidence>
<protein>
    <submittedName>
        <fullName evidence="10">Uncharacterized protein</fullName>
    </submittedName>
</protein>
<dbReference type="Pfam" id="PF00249">
    <property type="entry name" value="Myb_DNA-binding"/>
    <property type="match status" value="1"/>
</dbReference>
<comment type="subcellular location">
    <subcellularLocation>
        <location evidence="1">Nucleus</location>
    </subcellularLocation>
</comment>
<evidence type="ECO:0000256" key="3">
    <source>
        <dbReference type="ARBA" id="ARBA00023015"/>
    </source>
</evidence>
<proteinExistence type="predicted"/>
<dbReference type="GO" id="GO:0005634">
    <property type="term" value="C:nucleus"/>
    <property type="evidence" value="ECO:0007669"/>
    <property type="project" value="UniProtKB-SubCell"/>
</dbReference>
<evidence type="ECO:0000256" key="5">
    <source>
        <dbReference type="ARBA" id="ARBA00023163"/>
    </source>
</evidence>
<evidence type="ECO:0000313" key="10">
    <source>
        <dbReference type="EMBL" id="GMH14229.1"/>
    </source>
</evidence>
<dbReference type="PANTHER" id="PTHR47997">
    <property type="entry name" value="MYB DOMAIN PROTEIN 55"/>
    <property type="match status" value="1"/>
</dbReference>
<keyword evidence="5" id="KW-0804">Transcription</keyword>
<evidence type="ECO:0000256" key="1">
    <source>
        <dbReference type="ARBA" id="ARBA00004123"/>
    </source>
</evidence>
<feature type="domain" description="HTH myb-type" evidence="9">
    <location>
        <begin position="9"/>
        <end position="45"/>
    </location>
</feature>
<dbReference type="GO" id="GO:0003677">
    <property type="term" value="F:DNA binding"/>
    <property type="evidence" value="ECO:0007669"/>
    <property type="project" value="UniProtKB-KW"/>
</dbReference>
<organism evidence="10 11">
    <name type="scientific">Nepenthes gracilis</name>
    <name type="common">Slender pitcher plant</name>
    <dbReference type="NCBI Taxonomy" id="150966"/>
    <lineage>
        <taxon>Eukaryota</taxon>
        <taxon>Viridiplantae</taxon>
        <taxon>Streptophyta</taxon>
        <taxon>Embryophyta</taxon>
        <taxon>Tracheophyta</taxon>
        <taxon>Spermatophyta</taxon>
        <taxon>Magnoliopsida</taxon>
        <taxon>eudicotyledons</taxon>
        <taxon>Gunneridae</taxon>
        <taxon>Pentapetalae</taxon>
        <taxon>Caryophyllales</taxon>
        <taxon>Nepenthaceae</taxon>
        <taxon>Nepenthes</taxon>
    </lineage>
</organism>
<dbReference type="Proteomes" id="UP001279734">
    <property type="component" value="Unassembled WGS sequence"/>
</dbReference>
<evidence type="ECO:0000256" key="2">
    <source>
        <dbReference type="ARBA" id="ARBA00022737"/>
    </source>
</evidence>
<sequence length="226" mass="25908">MGHHSCCNKQKVKRGLWSPEEDEKLINHITTYGHGCWSSVPRLAGWIFPSPPPLNPATSNPSVPYETIWPLDHIHHQQHRANHYDHGDHHHQYRANHHDHVDHHHALTEVNGQLFINEEASQDGHHDIMLNTSIPPLPPHHQPQIIIMPKPRSMPSPSAKPHHYHHQEVERSLPCFPSPHDNDDDDHHHHHIPTDQSKHVDSVIMSSLSSSTSHLHHQLQNSQVGN</sequence>
<dbReference type="CDD" id="cd00167">
    <property type="entry name" value="SANT"/>
    <property type="match status" value="1"/>
</dbReference>
<comment type="caution">
    <text evidence="10">The sequence shown here is derived from an EMBL/GenBank/DDBJ whole genome shotgun (WGS) entry which is preliminary data.</text>
</comment>
<keyword evidence="3" id="KW-0805">Transcription regulation</keyword>
<keyword evidence="2" id="KW-0677">Repeat</keyword>
<feature type="domain" description="Myb-like" evidence="8">
    <location>
        <begin position="9"/>
        <end position="42"/>
    </location>
</feature>
<dbReference type="InterPro" id="IPR051953">
    <property type="entry name" value="Plant_SW-associated_TFs"/>
</dbReference>
<dbReference type="InterPro" id="IPR017930">
    <property type="entry name" value="Myb_dom"/>
</dbReference>
<dbReference type="PANTHER" id="PTHR47997:SF87">
    <property type="entry name" value="TRANSCRIPTION FACTOR MYB26"/>
    <property type="match status" value="1"/>
</dbReference>
<evidence type="ECO:0000256" key="6">
    <source>
        <dbReference type="ARBA" id="ARBA00023242"/>
    </source>
</evidence>
<dbReference type="InterPro" id="IPR001005">
    <property type="entry name" value="SANT/Myb"/>
</dbReference>
<keyword evidence="11" id="KW-1185">Reference proteome</keyword>
<dbReference type="InterPro" id="IPR009057">
    <property type="entry name" value="Homeodomain-like_sf"/>
</dbReference>
<dbReference type="Gene3D" id="1.10.10.60">
    <property type="entry name" value="Homeodomain-like"/>
    <property type="match status" value="1"/>
</dbReference>
<dbReference type="PROSITE" id="PS51294">
    <property type="entry name" value="HTH_MYB"/>
    <property type="match status" value="1"/>
</dbReference>
<evidence type="ECO:0000259" key="8">
    <source>
        <dbReference type="PROSITE" id="PS50090"/>
    </source>
</evidence>
<feature type="region of interest" description="Disordered" evidence="7">
    <location>
        <begin position="152"/>
        <end position="200"/>
    </location>
</feature>